<protein>
    <recommendedName>
        <fullName evidence="3">DUF2639 domain-containing protein</fullName>
    </recommendedName>
</protein>
<evidence type="ECO:0000313" key="1">
    <source>
        <dbReference type="EMBL" id="MBA2875355.1"/>
    </source>
</evidence>
<keyword evidence="2" id="KW-1185">Reference proteome</keyword>
<gene>
    <name evidence="1" type="ORF">HNR31_002143</name>
</gene>
<evidence type="ECO:0000313" key="2">
    <source>
        <dbReference type="Proteomes" id="UP000523087"/>
    </source>
</evidence>
<evidence type="ECO:0008006" key="3">
    <source>
        <dbReference type="Google" id="ProtNLM"/>
    </source>
</evidence>
<organism evidence="1 2">
    <name type="scientific">Thermaerobacillus caldiproteolyticus</name>
    <dbReference type="NCBI Taxonomy" id="247480"/>
    <lineage>
        <taxon>Bacteria</taxon>
        <taxon>Bacillati</taxon>
        <taxon>Bacillota</taxon>
        <taxon>Bacilli</taxon>
        <taxon>Bacillales</taxon>
        <taxon>Anoxybacillaceae</taxon>
        <taxon>Thermaerobacillus</taxon>
    </lineage>
</organism>
<accession>A0A7V9Z7G9</accession>
<dbReference type="InterPro" id="IPR022580">
    <property type="entry name" value="DUF2639"/>
</dbReference>
<dbReference type="AlphaFoldDB" id="A0A7V9Z7G9"/>
<dbReference type="Pfam" id="PF11121">
    <property type="entry name" value="DUF2639"/>
    <property type="match status" value="1"/>
</dbReference>
<dbReference type="EMBL" id="JACDUT010000006">
    <property type="protein sequence ID" value="MBA2875355.1"/>
    <property type="molecule type" value="Genomic_DNA"/>
</dbReference>
<comment type="caution">
    <text evidence="1">The sequence shown here is derived from an EMBL/GenBank/DDBJ whole genome shotgun (WGS) entry which is preliminary data.</text>
</comment>
<dbReference type="Proteomes" id="UP000523087">
    <property type="component" value="Unassembled WGS sequence"/>
</dbReference>
<proteinExistence type="predicted"/>
<sequence>MAHFGSKGWLVKQLKDVGIRRHPVELKKLETYKSSILYGLYKKYVMKKLS</sequence>
<name>A0A7V9Z7G9_9BACL</name>
<reference evidence="1 2" key="1">
    <citation type="submission" date="2020-07" db="EMBL/GenBank/DDBJ databases">
        <title>Genomic Encyclopedia of Type Strains, Phase IV (KMG-IV): sequencing the most valuable type-strain genomes for metagenomic binning, comparative biology and taxonomic classification.</title>
        <authorList>
            <person name="Goeker M."/>
        </authorList>
    </citation>
    <scope>NUCLEOTIDE SEQUENCE [LARGE SCALE GENOMIC DNA]</scope>
    <source>
        <strain evidence="1 2">DSM 15730</strain>
    </source>
</reference>
<dbReference type="RefSeq" id="WP_181556184.1">
    <property type="nucleotide sequence ID" value="NZ_CP064060.1"/>
</dbReference>